<organism evidence="1 2">
    <name type="scientific">Flagellimonas yonaguniensis</name>
    <dbReference type="NCBI Taxonomy" id="3031325"/>
    <lineage>
        <taxon>Bacteria</taxon>
        <taxon>Pseudomonadati</taxon>
        <taxon>Bacteroidota</taxon>
        <taxon>Flavobacteriia</taxon>
        <taxon>Flavobacteriales</taxon>
        <taxon>Flavobacteriaceae</taxon>
        <taxon>Flagellimonas</taxon>
    </lineage>
</organism>
<comment type="caution">
    <text evidence="1">The sequence shown here is derived from an EMBL/GenBank/DDBJ whole genome shotgun (WGS) entry which is preliminary data.</text>
</comment>
<evidence type="ECO:0000313" key="1">
    <source>
        <dbReference type="EMBL" id="MDF0717699.1"/>
    </source>
</evidence>
<name>A0ABT5Y2M0_9FLAO</name>
<keyword evidence="2" id="KW-1185">Reference proteome</keyword>
<gene>
    <name evidence="1" type="ORF">PY092_16165</name>
</gene>
<dbReference type="EMBL" id="JARFVB010000014">
    <property type="protein sequence ID" value="MDF0717699.1"/>
    <property type="molecule type" value="Genomic_DNA"/>
</dbReference>
<protein>
    <submittedName>
        <fullName evidence="1">Uncharacterized protein</fullName>
    </submittedName>
</protein>
<dbReference type="RefSeq" id="WP_275616848.1">
    <property type="nucleotide sequence ID" value="NZ_JARFVB010000014.1"/>
</dbReference>
<accession>A0ABT5Y2M0</accession>
<sequence>MAASGRLDFTFVGVLYAASCLDFVLAQRIGNVKKETFTYHLKIAWFADRLSNAQVGSIRRRKAEYVQ</sequence>
<proteinExistence type="predicted"/>
<reference evidence="1 2" key="1">
    <citation type="submission" date="2023-03" db="EMBL/GenBank/DDBJ databases">
        <title>Muricauda XX sp. nov. and Muricauda XXX sp. nov., two novel species isolated from Okinawa Trough.</title>
        <authorList>
            <person name="Cao W."/>
            <person name="Deng X."/>
        </authorList>
    </citation>
    <scope>NUCLEOTIDE SEQUENCE [LARGE SCALE GENOMIC DNA]</scope>
    <source>
        <strain evidence="1 2">334s03</strain>
    </source>
</reference>
<dbReference type="Proteomes" id="UP001221366">
    <property type="component" value="Unassembled WGS sequence"/>
</dbReference>
<evidence type="ECO:0000313" key="2">
    <source>
        <dbReference type="Proteomes" id="UP001221366"/>
    </source>
</evidence>